<dbReference type="Proteomes" id="UP001500897">
    <property type="component" value="Unassembled WGS sequence"/>
</dbReference>
<comment type="caution">
    <text evidence="1">The sequence shown here is derived from an EMBL/GenBank/DDBJ whole genome shotgun (WGS) entry which is preliminary data.</text>
</comment>
<keyword evidence="2" id="KW-1185">Reference proteome</keyword>
<organism evidence="1 2">
    <name type="scientific">Kitasatospora saccharophila</name>
    <dbReference type="NCBI Taxonomy" id="407973"/>
    <lineage>
        <taxon>Bacteria</taxon>
        <taxon>Bacillati</taxon>
        <taxon>Actinomycetota</taxon>
        <taxon>Actinomycetes</taxon>
        <taxon>Kitasatosporales</taxon>
        <taxon>Streptomycetaceae</taxon>
        <taxon>Kitasatospora</taxon>
    </lineage>
</organism>
<dbReference type="Pfam" id="PF19869">
    <property type="entry name" value="DUF6342"/>
    <property type="match status" value="1"/>
</dbReference>
<dbReference type="InterPro" id="IPR045923">
    <property type="entry name" value="DUF6342"/>
</dbReference>
<gene>
    <name evidence="1" type="ORF">GCM10009759_44240</name>
</gene>
<dbReference type="EMBL" id="BAAANS010000030">
    <property type="protein sequence ID" value="GAA2106249.1"/>
    <property type="molecule type" value="Genomic_DNA"/>
</dbReference>
<proteinExistence type="predicted"/>
<evidence type="ECO:0000313" key="1">
    <source>
        <dbReference type="EMBL" id="GAA2106249.1"/>
    </source>
</evidence>
<reference evidence="1 2" key="1">
    <citation type="journal article" date="2019" name="Int. J. Syst. Evol. Microbiol.">
        <title>The Global Catalogue of Microorganisms (GCM) 10K type strain sequencing project: providing services to taxonomists for standard genome sequencing and annotation.</title>
        <authorList>
            <consortium name="The Broad Institute Genomics Platform"/>
            <consortium name="The Broad Institute Genome Sequencing Center for Infectious Disease"/>
            <person name="Wu L."/>
            <person name="Ma J."/>
        </authorList>
    </citation>
    <scope>NUCLEOTIDE SEQUENCE [LARGE SCALE GENOMIC DNA]</scope>
    <source>
        <strain evidence="1 2">JCM 14559</strain>
    </source>
</reference>
<dbReference type="RefSeq" id="WP_344554227.1">
    <property type="nucleotide sequence ID" value="NZ_BAAANS010000030.1"/>
</dbReference>
<evidence type="ECO:0000313" key="2">
    <source>
        <dbReference type="Proteomes" id="UP001500897"/>
    </source>
</evidence>
<name>A0ABN2X8N3_9ACTN</name>
<sequence length="100" mass="11026">MPDIDLGVASDWDEGDYHGRVKLTGNRVYEGTPKKDVLVSGPQSIELSINTNLEVDRTKNKFYFTTYHGSTKTVIAILDSDGNLYLAGGVTQNQAGDLRY</sequence>
<accession>A0ABN2X8N3</accession>
<protein>
    <submittedName>
        <fullName evidence="1">Uncharacterized protein</fullName>
    </submittedName>
</protein>